<dbReference type="InterPro" id="IPR009693">
    <property type="entry name" value="Glucitol_operon_activator"/>
</dbReference>
<reference evidence="2" key="1">
    <citation type="submission" date="2022-05" db="EMBL/GenBank/DDBJ databases">
        <authorList>
            <person name="Pankratov T."/>
        </authorList>
    </citation>
    <scope>NUCLEOTIDE SEQUENCE</scope>
    <source>
        <strain evidence="2">BP6-180914</strain>
    </source>
</reference>
<evidence type="ECO:0000313" key="2">
    <source>
        <dbReference type="EMBL" id="MCW6508104.1"/>
    </source>
</evidence>
<dbReference type="AlphaFoldDB" id="A0AA42CI87"/>
<accession>A0AA42CI87</accession>
<dbReference type="Pfam" id="PF06923">
    <property type="entry name" value="GutM"/>
    <property type="match status" value="1"/>
</dbReference>
<name>A0AA42CI87_9HYPH</name>
<proteinExistence type="predicted"/>
<sequence>MPLWQIALMGLVVAWGLQALGTYVQMRHFSATMGDVSRLWPDGFVGAGNARSTFGAGVILLLVVSPDRTVRRALIMRGRTVFARFARLSTIEGKTLDDLPEEPAFRDKATGGALIKAAEQIERAALKLQQRVEAAA</sequence>
<keyword evidence="1" id="KW-0472">Membrane</keyword>
<organism evidence="2 3">
    <name type="scientific">Lichenifustis flavocetrariae</name>
    <dbReference type="NCBI Taxonomy" id="2949735"/>
    <lineage>
        <taxon>Bacteria</taxon>
        <taxon>Pseudomonadati</taxon>
        <taxon>Pseudomonadota</taxon>
        <taxon>Alphaproteobacteria</taxon>
        <taxon>Hyphomicrobiales</taxon>
        <taxon>Lichenihabitantaceae</taxon>
        <taxon>Lichenifustis</taxon>
    </lineage>
</organism>
<keyword evidence="1" id="KW-1133">Transmembrane helix</keyword>
<dbReference type="RefSeq" id="WP_282584450.1">
    <property type="nucleotide sequence ID" value="NZ_JAMOIM010000004.1"/>
</dbReference>
<protein>
    <submittedName>
        <fullName evidence="2">Transcriptional regulator GutM</fullName>
    </submittedName>
</protein>
<keyword evidence="3" id="KW-1185">Reference proteome</keyword>
<keyword evidence="1" id="KW-0812">Transmembrane</keyword>
<feature type="transmembrane region" description="Helical" evidence="1">
    <location>
        <begin position="43"/>
        <end position="64"/>
    </location>
</feature>
<dbReference type="EMBL" id="JAMOIM010000004">
    <property type="protein sequence ID" value="MCW6508104.1"/>
    <property type="molecule type" value="Genomic_DNA"/>
</dbReference>
<evidence type="ECO:0000256" key="1">
    <source>
        <dbReference type="SAM" id="Phobius"/>
    </source>
</evidence>
<evidence type="ECO:0000313" key="3">
    <source>
        <dbReference type="Proteomes" id="UP001165667"/>
    </source>
</evidence>
<comment type="caution">
    <text evidence="2">The sequence shown here is derived from an EMBL/GenBank/DDBJ whole genome shotgun (WGS) entry which is preliminary data.</text>
</comment>
<dbReference type="Proteomes" id="UP001165667">
    <property type="component" value="Unassembled WGS sequence"/>
</dbReference>
<gene>
    <name evidence="2" type="ORF">M8523_08720</name>
</gene>